<feature type="binding site" evidence="3">
    <location>
        <position position="11"/>
    </location>
    <ligand>
        <name>a divalent metal cation</name>
        <dbReference type="ChEBI" id="CHEBI:60240"/>
        <label>1</label>
    </ligand>
</feature>
<gene>
    <name evidence="4" type="ORF">H9882_03150</name>
</gene>
<dbReference type="GO" id="GO:0004536">
    <property type="term" value="F:DNA nuclease activity"/>
    <property type="evidence" value="ECO:0007669"/>
    <property type="project" value="InterPro"/>
</dbReference>
<evidence type="ECO:0000313" key="4">
    <source>
        <dbReference type="EMBL" id="MBU3805872.1"/>
    </source>
</evidence>
<dbReference type="SUPFAM" id="SSF51556">
    <property type="entry name" value="Metallo-dependent hydrolases"/>
    <property type="match status" value="1"/>
</dbReference>
<dbReference type="CDD" id="cd01310">
    <property type="entry name" value="TatD_DNAse"/>
    <property type="match status" value="1"/>
</dbReference>
<feature type="binding site" evidence="3">
    <location>
        <position position="143"/>
    </location>
    <ligand>
        <name>a divalent metal cation</name>
        <dbReference type="ChEBI" id="CHEBI:60240"/>
        <label>2</label>
    </ligand>
</feature>
<evidence type="ECO:0000256" key="3">
    <source>
        <dbReference type="PIRSR" id="PIRSR005902-1"/>
    </source>
</evidence>
<keyword evidence="2 4" id="KW-0378">Hydrolase</keyword>
<keyword evidence="1 3" id="KW-0479">Metal-binding</keyword>
<dbReference type="GO" id="GO:0016788">
    <property type="term" value="F:hydrolase activity, acting on ester bonds"/>
    <property type="evidence" value="ECO:0007669"/>
    <property type="project" value="InterPro"/>
</dbReference>
<dbReference type="PANTHER" id="PTHR46124:SF2">
    <property type="entry name" value="D-AMINOACYL-TRNA DEACYLASE"/>
    <property type="match status" value="1"/>
</dbReference>
<dbReference type="InterPro" id="IPR015991">
    <property type="entry name" value="TatD/YcfH-like"/>
</dbReference>
<proteinExistence type="predicted"/>
<dbReference type="GO" id="GO:0005829">
    <property type="term" value="C:cytosol"/>
    <property type="evidence" value="ECO:0007669"/>
    <property type="project" value="TreeGrafter"/>
</dbReference>
<name>A0A948T1K3_9FIRM</name>
<dbReference type="FunFam" id="3.20.20.140:FF:000005">
    <property type="entry name" value="TatD family hydrolase"/>
    <property type="match status" value="1"/>
</dbReference>
<evidence type="ECO:0000256" key="1">
    <source>
        <dbReference type="ARBA" id="ARBA00022723"/>
    </source>
</evidence>
<dbReference type="PROSITE" id="PS01091">
    <property type="entry name" value="TATD_3"/>
    <property type="match status" value="1"/>
</dbReference>
<feature type="binding site" evidence="3">
    <location>
        <position position="13"/>
    </location>
    <ligand>
        <name>a divalent metal cation</name>
        <dbReference type="ChEBI" id="CHEBI:60240"/>
        <label>1</label>
    </ligand>
</feature>
<dbReference type="AlphaFoldDB" id="A0A948T1K3"/>
<dbReference type="EMBL" id="JAHLFP010000022">
    <property type="protein sequence ID" value="MBU3805872.1"/>
    <property type="molecule type" value="Genomic_DNA"/>
</dbReference>
<evidence type="ECO:0000313" key="5">
    <source>
        <dbReference type="Proteomes" id="UP000713596"/>
    </source>
</evidence>
<dbReference type="PANTHER" id="PTHR46124">
    <property type="entry name" value="D-AMINOACYL-TRNA DEACYLASE"/>
    <property type="match status" value="1"/>
</dbReference>
<dbReference type="GO" id="GO:0046872">
    <property type="term" value="F:metal ion binding"/>
    <property type="evidence" value="ECO:0007669"/>
    <property type="project" value="UniProtKB-KW"/>
</dbReference>
<dbReference type="PIRSF" id="PIRSF005902">
    <property type="entry name" value="DNase_TatD"/>
    <property type="match status" value="1"/>
</dbReference>
<dbReference type="Proteomes" id="UP000713596">
    <property type="component" value="Unassembled WGS sequence"/>
</dbReference>
<dbReference type="InterPro" id="IPR018228">
    <property type="entry name" value="DNase_TatD-rel_CS"/>
</dbReference>
<dbReference type="Pfam" id="PF01026">
    <property type="entry name" value="TatD_DNase"/>
    <property type="match status" value="1"/>
</dbReference>
<dbReference type="NCBIfam" id="TIGR00010">
    <property type="entry name" value="YchF/TatD family DNA exonuclease"/>
    <property type="match status" value="1"/>
</dbReference>
<reference evidence="4" key="2">
    <citation type="submission" date="2021-04" db="EMBL/GenBank/DDBJ databases">
        <authorList>
            <person name="Gilroy R."/>
        </authorList>
    </citation>
    <scope>NUCLEOTIDE SEQUENCE</scope>
    <source>
        <strain evidence="4">B5_2728</strain>
    </source>
</reference>
<dbReference type="Gene3D" id="3.20.20.140">
    <property type="entry name" value="Metal-dependent hydrolases"/>
    <property type="match status" value="1"/>
</dbReference>
<sequence length="271" mass="29839">MNNTSLIFDSHAHYTSPQFAEDLPQLLDSLPQQGVDGVVECSVDFASSKASIDLAERWDYIYAAVGIHPECLIDPESSTTKQFAGDWQAELDAIAQLLDHPKVVAVGECGLDYHWPVPKEAQLAMFEAHLKLAVERDIPIIVHDRKAHADVYELLRRYQPKGVVHCFSGSAEDAVQLAKQGMYLGFGGAVTFQGAKRAVKAVCAVPLEYLVLETDCPYMAPVPCRGQRCDSSLIAHTAQFIAQQRGMDSEELLKITNQNARRLFGLPALSL</sequence>
<evidence type="ECO:0000256" key="2">
    <source>
        <dbReference type="ARBA" id="ARBA00022801"/>
    </source>
</evidence>
<comment type="caution">
    <text evidence="4">The sequence shown here is derived from an EMBL/GenBank/DDBJ whole genome shotgun (WGS) entry which is preliminary data.</text>
</comment>
<feature type="binding site" evidence="3">
    <location>
        <position position="165"/>
    </location>
    <ligand>
        <name>a divalent metal cation</name>
        <dbReference type="ChEBI" id="CHEBI:60240"/>
        <label>2</label>
    </ligand>
</feature>
<feature type="binding site" evidence="3">
    <location>
        <position position="215"/>
    </location>
    <ligand>
        <name>a divalent metal cation</name>
        <dbReference type="ChEBI" id="CHEBI:60240"/>
        <label>1</label>
    </ligand>
</feature>
<dbReference type="InterPro" id="IPR032466">
    <property type="entry name" value="Metal_Hydrolase"/>
</dbReference>
<reference evidence="4" key="1">
    <citation type="journal article" date="2021" name="PeerJ">
        <title>Extensive microbial diversity within the chicken gut microbiome revealed by metagenomics and culture.</title>
        <authorList>
            <person name="Gilroy R."/>
            <person name="Ravi A."/>
            <person name="Getino M."/>
            <person name="Pursley I."/>
            <person name="Horton D.L."/>
            <person name="Alikhan N.F."/>
            <person name="Baker D."/>
            <person name="Gharbi K."/>
            <person name="Hall N."/>
            <person name="Watson M."/>
            <person name="Adriaenssens E.M."/>
            <person name="Foster-Nyarko E."/>
            <person name="Jarju S."/>
            <person name="Secka A."/>
            <person name="Antonio M."/>
            <person name="Oren A."/>
            <person name="Chaudhuri R.R."/>
            <person name="La Ragione R."/>
            <person name="Hildebrand F."/>
            <person name="Pallen M.J."/>
        </authorList>
    </citation>
    <scope>NUCLEOTIDE SEQUENCE</scope>
    <source>
        <strain evidence="4">B5_2728</strain>
    </source>
</reference>
<organism evidence="4 5">
    <name type="scientific">Candidatus Allofournierella pullistercoris</name>
    <dbReference type="NCBI Taxonomy" id="2838597"/>
    <lineage>
        <taxon>Bacteria</taxon>
        <taxon>Bacillati</taxon>
        <taxon>Bacillota</taxon>
        <taxon>Clostridia</taxon>
        <taxon>Eubacteriales</taxon>
        <taxon>Oscillospiraceae</taxon>
        <taxon>Allofournierella</taxon>
    </lineage>
</organism>
<dbReference type="InterPro" id="IPR001130">
    <property type="entry name" value="TatD-like"/>
</dbReference>
<protein>
    <submittedName>
        <fullName evidence="4">TatD family hydrolase</fullName>
    </submittedName>
</protein>
<feature type="binding site" evidence="3">
    <location>
        <position position="108"/>
    </location>
    <ligand>
        <name>a divalent metal cation</name>
        <dbReference type="ChEBI" id="CHEBI:60240"/>
        <label>1</label>
    </ligand>
</feature>
<accession>A0A948T1K3</accession>